<evidence type="ECO:0000256" key="3">
    <source>
        <dbReference type="ARBA" id="ARBA00022989"/>
    </source>
</evidence>
<evidence type="ECO:0000259" key="6">
    <source>
        <dbReference type="Pfam" id="PF07291"/>
    </source>
</evidence>
<gene>
    <name evidence="7" type="ORF">WPS_22110</name>
</gene>
<keyword evidence="3 5" id="KW-1133">Transmembrane helix</keyword>
<protein>
    <recommendedName>
        <fullName evidence="6">Methylamine utilisation protein MauE domain-containing protein</fullName>
    </recommendedName>
</protein>
<dbReference type="Proteomes" id="UP001317532">
    <property type="component" value="Chromosome"/>
</dbReference>
<name>A0AAN1XWZ1_UNVUL</name>
<dbReference type="GO" id="GO:0030416">
    <property type="term" value="P:methylamine metabolic process"/>
    <property type="evidence" value="ECO:0007669"/>
    <property type="project" value="InterPro"/>
</dbReference>
<keyword evidence="4 5" id="KW-0472">Membrane</keyword>
<dbReference type="GO" id="GO:0016020">
    <property type="term" value="C:membrane"/>
    <property type="evidence" value="ECO:0007669"/>
    <property type="project" value="UniProtKB-SubCell"/>
</dbReference>
<dbReference type="RefSeq" id="WP_317994565.1">
    <property type="nucleotide sequence ID" value="NZ_AP025523.1"/>
</dbReference>
<dbReference type="InterPro" id="IPR009908">
    <property type="entry name" value="Methylamine_util_MauE"/>
</dbReference>
<organism evidence="7 8">
    <name type="scientific">Vulcanimicrobium alpinum</name>
    <dbReference type="NCBI Taxonomy" id="3016050"/>
    <lineage>
        <taxon>Bacteria</taxon>
        <taxon>Bacillati</taxon>
        <taxon>Vulcanimicrobiota</taxon>
        <taxon>Vulcanimicrobiia</taxon>
        <taxon>Vulcanimicrobiales</taxon>
        <taxon>Vulcanimicrobiaceae</taxon>
        <taxon>Vulcanimicrobium</taxon>
    </lineage>
</organism>
<evidence type="ECO:0000256" key="1">
    <source>
        <dbReference type="ARBA" id="ARBA00004141"/>
    </source>
</evidence>
<dbReference type="KEGG" id="vab:WPS_22110"/>
<keyword evidence="8" id="KW-1185">Reference proteome</keyword>
<evidence type="ECO:0000313" key="7">
    <source>
        <dbReference type="EMBL" id="BDE06935.1"/>
    </source>
</evidence>
<reference evidence="7 8" key="1">
    <citation type="journal article" date="2022" name="ISME Commun">
        <title>Vulcanimicrobium alpinus gen. nov. sp. nov., the first cultivated representative of the candidate phylum 'Eremiobacterota', is a metabolically versatile aerobic anoxygenic phototroph.</title>
        <authorList>
            <person name="Yabe S."/>
            <person name="Muto K."/>
            <person name="Abe K."/>
            <person name="Yokota A."/>
            <person name="Staudigel H."/>
            <person name="Tebo B.M."/>
        </authorList>
    </citation>
    <scope>NUCLEOTIDE SEQUENCE [LARGE SCALE GENOMIC DNA]</scope>
    <source>
        <strain evidence="7 8">WC8-2</strain>
    </source>
</reference>
<comment type="subcellular location">
    <subcellularLocation>
        <location evidence="1">Membrane</location>
        <topology evidence="1">Multi-pass membrane protein</topology>
    </subcellularLocation>
</comment>
<evidence type="ECO:0000256" key="2">
    <source>
        <dbReference type="ARBA" id="ARBA00022692"/>
    </source>
</evidence>
<evidence type="ECO:0000313" key="8">
    <source>
        <dbReference type="Proteomes" id="UP001317532"/>
    </source>
</evidence>
<keyword evidence="2 5" id="KW-0812">Transmembrane</keyword>
<feature type="transmembrane region" description="Helical" evidence="5">
    <location>
        <begin position="6"/>
        <end position="28"/>
    </location>
</feature>
<accession>A0AAN1XWZ1</accession>
<dbReference type="EMBL" id="AP025523">
    <property type="protein sequence ID" value="BDE06935.1"/>
    <property type="molecule type" value="Genomic_DNA"/>
</dbReference>
<evidence type="ECO:0000256" key="5">
    <source>
        <dbReference type="SAM" id="Phobius"/>
    </source>
</evidence>
<sequence>MTLQRLAPWIVLVLRLTIGGIFIAAGALKVGHADLFAAEIAGFRIGFLPQAAIGPMAIALPYLEMLVGAYLVLGLFTRISGFAAAVLLGVFDLAIASAVVRGLTVSCGCFGPNDTTTTTWSEVARDAIFVALALVIALRPPGALALDRRIGIHS</sequence>
<feature type="domain" description="Methylamine utilisation protein MauE" evidence="6">
    <location>
        <begin position="8"/>
        <end position="138"/>
    </location>
</feature>
<proteinExistence type="predicted"/>
<evidence type="ECO:0000256" key="4">
    <source>
        <dbReference type="ARBA" id="ARBA00023136"/>
    </source>
</evidence>
<dbReference type="Pfam" id="PF07291">
    <property type="entry name" value="MauE"/>
    <property type="match status" value="1"/>
</dbReference>
<dbReference type="AlphaFoldDB" id="A0AAN1XWZ1"/>